<keyword evidence="3" id="KW-1185">Reference proteome</keyword>
<feature type="region of interest" description="Disordered" evidence="1">
    <location>
        <begin position="233"/>
        <end position="279"/>
    </location>
</feature>
<protein>
    <submittedName>
        <fullName evidence="2">Uncharacterized protein</fullName>
    </submittedName>
</protein>
<gene>
    <name evidence="2" type="ORF">GWK47_015526</name>
</gene>
<feature type="region of interest" description="Disordered" evidence="1">
    <location>
        <begin position="1"/>
        <end position="23"/>
    </location>
</feature>
<evidence type="ECO:0000313" key="3">
    <source>
        <dbReference type="Proteomes" id="UP000770661"/>
    </source>
</evidence>
<dbReference type="AlphaFoldDB" id="A0A8J4XTB1"/>
<reference evidence="2" key="1">
    <citation type="submission" date="2020-07" db="EMBL/GenBank/DDBJ databases">
        <title>The High-quality genome of the commercially important snow crab, Chionoecetes opilio.</title>
        <authorList>
            <person name="Jeong J.-H."/>
            <person name="Ryu S."/>
        </authorList>
    </citation>
    <scope>NUCLEOTIDE SEQUENCE</scope>
    <source>
        <strain evidence="2">MADBK_172401_WGS</strain>
        <tissue evidence="2">Digestive gland</tissue>
    </source>
</reference>
<sequence>MEDYEESVPNPDENPSSGWSSVSNGAFLQLDKLTRISSVELSCLPVAMARALGQKRTVYLVKVPTERTWGKPNPQTRGQAPLSVPEPSFGTEAREEPRGGPKGGPLGKKSNFEAGRRPQVARKRLFRRFPCVAFFESRTKFGFKTPTEEEDRPFPCCPFSALGGRAPRFPWVLETLSLAEKKKKVKGKVGAQRIAGGGSGGKIGALSCPVRWFGGILPRAVFPNPVPVPGGNPVLPGRCGPAPKNQKGETFSTMGPTDPPQRRHYQAHAGRRAKVRPQQ</sequence>
<feature type="region of interest" description="Disordered" evidence="1">
    <location>
        <begin position="67"/>
        <end position="114"/>
    </location>
</feature>
<name>A0A8J4XTB1_CHIOP</name>
<evidence type="ECO:0000256" key="1">
    <source>
        <dbReference type="SAM" id="MobiDB-lite"/>
    </source>
</evidence>
<evidence type="ECO:0000313" key="2">
    <source>
        <dbReference type="EMBL" id="KAG0713758.1"/>
    </source>
</evidence>
<accession>A0A8J4XTB1</accession>
<feature type="compositionally biased region" description="Polar residues" evidence="1">
    <location>
        <begin position="13"/>
        <end position="23"/>
    </location>
</feature>
<comment type="caution">
    <text evidence="2">The sequence shown here is derived from an EMBL/GenBank/DDBJ whole genome shotgun (WGS) entry which is preliminary data.</text>
</comment>
<feature type="compositionally biased region" description="Basic residues" evidence="1">
    <location>
        <begin position="262"/>
        <end position="279"/>
    </location>
</feature>
<organism evidence="2 3">
    <name type="scientific">Chionoecetes opilio</name>
    <name type="common">Atlantic snow crab</name>
    <name type="synonym">Cancer opilio</name>
    <dbReference type="NCBI Taxonomy" id="41210"/>
    <lineage>
        <taxon>Eukaryota</taxon>
        <taxon>Metazoa</taxon>
        <taxon>Ecdysozoa</taxon>
        <taxon>Arthropoda</taxon>
        <taxon>Crustacea</taxon>
        <taxon>Multicrustacea</taxon>
        <taxon>Malacostraca</taxon>
        <taxon>Eumalacostraca</taxon>
        <taxon>Eucarida</taxon>
        <taxon>Decapoda</taxon>
        <taxon>Pleocyemata</taxon>
        <taxon>Brachyura</taxon>
        <taxon>Eubrachyura</taxon>
        <taxon>Majoidea</taxon>
        <taxon>Majidae</taxon>
        <taxon>Chionoecetes</taxon>
    </lineage>
</organism>
<proteinExistence type="predicted"/>
<dbReference type="EMBL" id="JACEEZ010021124">
    <property type="protein sequence ID" value="KAG0713758.1"/>
    <property type="molecule type" value="Genomic_DNA"/>
</dbReference>
<dbReference type="Proteomes" id="UP000770661">
    <property type="component" value="Unassembled WGS sequence"/>
</dbReference>